<dbReference type="PROSITE" id="PS00150">
    <property type="entry name" value="ACYLPHOSPHATASE_1"/>
    <property type="match status" value="1"/>
</dbReference>
<feature type="active site" evidence="4">
    <location>
        <position position="38"/>
    </location>
</feature>
<evidence type="ECO:0000256" key="4">
    <source>
        <dbReference type="PROSITE-ProRule" id="PRU00520"/>
    </source>
</evidence>
<proteinExistence type="inferred from homology"/>
<dbReference type="EC" id="3.6.1.7" evidence="2 4"/>
<comment type="similarity">
    <text evidence="1 5">Belongs to the acylphosphatase family.</text>
</comment>
<dbReference type="InterPro" id="IPR017968">
    <property type="entry name" value="Acylphosphatase_CS"/>
</dbReference>
<sequence length="92" mass="9509">MTDAAVRIVVAGRVQGVGFRAFAAARGRELGLRGHARNRADGSVESVVAGSREAIEAYLVALRSGPPSASVANLSVEDVAPESVTERDFVTG</sequence>
<name>A0A917V1V0_9HYPH</name>
<dbReference type="InterPro" id="IPR036046">
    <property type="entry name" value="Acylphosphatase-like_dom_sf"/>
</dbReference>
<feature type="active site" evidence="4">
    <location>
        <position position="20"/>
    </location>
</feature>
<comment type="catalytic activity">
    <reaction evidence="3 4">
        <text>an acyl phosphate + H2O = a carboxylate + phosphate + H(+)</text>
        <dbReference type="Rhea" id="RHEA:14965"/>
        <dbReference type="ChEBI" id="CHEBI:15377"/>
        <dbReference type="ChEBI" id="CHEBI:15378"/>
        <dbReference type="ChEBI" id="CHEBI:29067"/>
        <dbReference type="ChEBI" id="CHEBI:43474"/>
        <dbReference type="ChEBI" id="CHEBI:59918"/>
        <dbReference type="EC" id="3.6.1.7"/>
    </reaction>
</comment>
<evidence type="ECO:0000259" key="6">
    <source>
        <dbReference type="PROSITE" id="PS51160"/>
    </source>
</evidence>
<accession>A0A917V1V0</accession>
<dbReference type="InterPro" id="IPR020456">
    <property type="entry name" value="Acylphosphatase"/>
</dbReference>
<dbReference type="PROSITE" id="PS51160">
    <property type="entry name" value="ACYLPHOSPHATASE_3"/>
    <property type="match status" value="1"/>
</dbReference>
<evidence type="ECO:0000313" key="8">
    <source>
        <dbReference type="Proteomes" id="UP000600449"/>
    </source>
</evidence>
<protein>
    <recommendedName>
        <fullName evidence="2 4">acylphosphatase</fullName>
        <ecNumber evidence="2 4">3.6.1.7</ecNumber>
    </recommendedName>
</protein>
<dbReference type="PANTHER" id="PTHR47268:SF4">
    <property type="entry name" value="ACYLPHOSPHATASE"/>
    <property type="match status" value="1"/>
</dbReference>
<comment type="caution">
    <text evidence="7">The sequence shown here is derived from an EMBL/GenBank/DDBJ whole genome shotgun (WGS) entry which is preliminary data.</text>
</comment>
<organism evidence="7 8">
    <name type="scientific">Salinarimonas ramus</name>
    <dbReference type="NCBI Taxonomy" id="690164"/>
    <lineage>
        <taxon>Bacteria</taxon>
        <taxon>Pseudomonadati</taxon>
        <taxon>Pseudomonadota</taxon>
        <taxon>Alphaproteobacteria</taxon>
        <taxon>Hyphomicrobiales</taxon>
        <taxon>Salinarimonadaceae</taxon>
        <taxon>Salinarimonas</taxon>
    </lineage>
</organism>
<dbReference type="SUPFAM" id="SSF54975">
    <property type="entry name" value="Acylphosphatase/BLUF domain-like"/>
    <property type="match status" value="1"/>
</dbReference>
<dbReference type="RefSeq" id="WP_188908464.1">
    <property type="nucleotide sequence ID" value="NZ_BMMF01000001.1"/>
</dbReference>
<dbReference type="Pfam" id="PF00708">
    <property type="entry name" value="Acylphosphatase"/>
    <property type="match status" value="1"/>
</dbReference>
<reference evidence="7 8" key="1">
    <citation type="journal article" date="2014" name="Int. J. Syst. Evol. Microbiol.">
        <title>Complete genome sequence of Corynebacterium casei LMG S-19264T (=DSM 44701T), isolated from a smear-ripened cheese.</title>
        <authorList>
            <consortium name="US DOE Joint Genome Institute (JGI-PGF)"/>
            <person name="Walter F."/>
            <person name="Albersmeier A."/>
            <person name="Kalinowski J."/>
            <person name="Ruckert C."/>
        </authorList>
    </citation>
    <scope>NUCLEOTIDE SEQUENCE [LARGE SCALE GENOMIC DNA]</scope>
    <source>
        <strain evidence="7 8">CGMCC 1.9161</strain>
    </source>
</reference>
<dbReference type="Gene3D" id="3.30.70.100">
    <property type="match status" value="1"/>
</dbReference>
<dbReference type="InterPro" id="IPR001792">
    <property type="entry name" value="Acylphosphatase-like_dom"/>
</dbReference>
<dbReference type="PANTHER" id="PTHR47268">
    <property type="entry name" value="ACYLPHOSPHATASE"/>
    <property type="match status" value="1"/>
</dbReference>
<keyword evidence="4" id="KW-0378">Hydrolase</keyword>
<evidence type="ECO:0000256" key="5">
    <source>
        <dbReference type="RuleBase" id="RU004168"/>
    </source>
</evidence>
<dbReference type="AlphaFoldDB" id="A0A917V1V0"/>
<evidence type="ECO:0000256" key="3">
    <source>
        <dbReference type="ARBA" id="ARBA00047645"/>
    </source>
</evidence>
<feature type="domain" description="Acylphosphatase-like" evidence="6">
    <location>
        <begin position="5"/>
        <end position="92"/>
    </location>
</feature>
<evidence type="ECO:0000256" key="1">
    <source>
        <dbReference type="ARBA" id="ARBA00005614"/>
    </source>
</evidence>
<dbReference type="EMBL" id="BMMF01000001">
    <property type="protein sequence ID" value="GGK18499.1"/>
    <property type="molecule type" value="Genomic_DNA"/>
</dbReference>
<evidence type="ECO:0000256" key="2">
    <source>
        <dbReference type="ARBA" id="ARBA00012150"/>
    </source>
</evidence>
<evidence type="ECO:0000313" key="7">
    <source>
        <dbReference type="EMBL" id="GGK18499.1"/>
    </source>
</evidence>
<keyword evidence="8" id="KW-1185">Reference proteome</keyword>
<dbReference type="Proteomes" id="UP000600449">
    <property type="component" value="Unassembled WGS sequence"/>
</dbReference>
<gene>
    <name evidence="7" type="primary">acyP</name>
    <name evidence="7" type="ORF">GCM10011322_01530</name>
</gene>
<dbReference type="GO" id="GO:0003998">
    <property type="term" value="F:acylphosphatase activity"/>
    <property type="evidence" value="ECO:0007669"/>
    <property type="project" value="UniProtKB-EC"/>
</dbReference>